<name>U4L5V5_PYROM</name>
<accession>U4L5V5</accession>
<feature type="region of interest" description="Disordered" evidence="1">
    <location>
        <begin position="33"/>
        <end position="69"/>
    </location>
</feature>
<evidence type="ECO:0000313" key="3">
    <source>
        <dbReference type="Proteomes" id="UP000018144"/>
    </source>
</evidence>
<dbReference type="EMBL" id="HF935630">
    <property type="protein sequence ID" value="CCX11687.1"/>
    <property type="molecule type" value="Genomic_DNA"/>
</dbReference>
<dbReference type="AlphaFoldDB" id="U4L5V5"/>
<gene>
    <name evidence="2" type="ORF">PCON_11281</name>
</gene>
<feature type="compositionally biased region" description="Polar residues" evidence="1">
    <location>
        <begin position="35"/>
        <end position="69"/>
    </location>
</feature>
<evidence type="ECO:0000313" key="2">
    <source>
        <dbReference type="EMBL" id="CCX11687.1"/>
    </source>
</evidence>
<evidence type="ECO:0000256" key="1">
    <source>
        <dbReference type="SAM" id="MobiDB-lite"/>
    </source>
</evidence>
<proteinExistence type="predicted"/>
<dbReference type="Proteomes" id="UP000018144">
    <property type="component" value="Unassembled WGS sequence"/>
</dbReference>
<sequence>MRISLIHLECINFQGSSEAAKLTFRTDRTLERKLNPTSSHLTGSAAAAQTSHTSPSMMLYTTSSHAPQE</sequence>
<keyword evidence="3" id="KW-1185">Reference proteome</keyword>
<organism evidence="2 3">
    <name type="scientific">Pyronema omphalodes (strain CBS 100304)</name>
    <name type="common">Pyronema confluens</name>
    <dbReference type="NCBI Taxonomy" id="1076935"/>
    <lineage>
        <taxon>Eukaryota</taxon>
        <taxon>Fungi</taxon>
        <taxon>Dikarya</taxon>
        <taxon>Ascomycota</taxon>
        <taxon>Pezizomycotina</taxon>
        <taxon>Pezizomycetes</taxon>
        <taxon>Pezizales</taxon>
        <taxon>Pyronemataceae</taxon>
        <taxon>Pyronema</taxon>
    </lineage>
</organism>
<protein>
    <submittedName>
        <fullName evidence="2">Uncharacterized protein</fullName>
    </submittedName>
</protein>
<reference evidence="2 3" key="1">
    <citation type="journal article" date="2013" name="PLoS Genet.">
        <title>The genome and development-dependent transcriptomes of Pyronema confluens: a window into fungal evolution.</title>
        <authorList>
            <person name="Traeger S."/>
            <person name="Altegoer F."/>
            <person name="Freitag M."/>
            <person name="Gabaldon T."/>
            <person name="Kempken F."/>
            <person name="Kumar A."/>
            <person name="Marcet-Houben M."/>
            <person name="Poggeler S."/>
            <person name="Stajich J.E."/>
            <person name="Nowrousian M."/>
        </authorList>
    </citation>
    <scope>NUCLEOTIDE SEQUENCE [LARGE SCALE GENOMIC DNA]</scope>
    <source>
        <strain evidence="3">CBS 100304</strain>
        <tissue evidence="2">Vegetative mycelium</tissue>
    </source>
</reference>